<evidence type="ECO:0000313" key="2">
    <source>
        <dbReference type="Proteomes" id="UP001148838"/>
    </source>
</evidence>
<keyword evidence="2" id="KW-1185">Reference proteome</keyword>
<comment type="caution">
    <text evidence="1">The sequence shown here is derived from an EMBL/GenBank/DDBJ whole genome shotgun (WGS) entry which is preliminary data.</text>
</comment>
<dbReference type="PANTHER" id="PTHR46060:SF1">
    <property type="entry name" value="MARINER MOS1 TRANSPOSASE-LIKE PROTEIN"/>
    <property type="match status" value="1"/>
</dbReference>
<dbReference type="InterPro" id="IPR052709">
    <property type="entry name" value="Transposase-MT_Hybrid"/>
</dbReference>
<accession>A0ABQ8T640</accession>
<evidence type="ECO:0000313" key="1">
    <source>
        <dbReference type="EMBL" id="KAJ4441150.1"/>
    </source>
</evidence>
<gene>
    <name evidence="1" type="ORF">ANN_11001</name>
</gene>
<protein>
    <submittedName>
        <fullName evidence="1">Uncharacterized protein</fullName>
    </submittedName>
</protein>
<organism evidence="1 2">
    <name type="scientific">Periplaneta americana</name>
    <name type="common">American cockroach</name>
    <name type="synonym">Blatta americana</name>
    <dbReference type="NCBI Taxonomy" id="6978"/>
    <lineage>
        <taxon>Eukaryota</taxon>
        <taxon>Metazoa</taxon>
        <taxon>Ecdysozoa</taxon>
        <taxon>Arthropoda</taxon>
        <taxon>Hexapoda</taxon>
        <taxon>Insecta</taxon>
        <taxon>Pterygota</taxon>
        <taxon>Neoptera</taxon>
        <taxon>Polyneoptera</taxon>
        <taxon>Dictyoptera</taxon>
        <taxon>Blattodea</taxon>
        <taxon>Blattoidea</taxon>
        <taxon>Blattidae</taxon>
        <taxon>Blattinae</taxon>
        <taxon>Periplaneta</taxon>
    </lineage>
</organism>
<dbReference type="Proteomes" id="UP001148838">
    <property type="component" value="Unassembled WGS sequence"/>
</dbReference>
<sequence>MDHMRRLKWLTVGLVDQDMAEGLVYRWHLSAGAAYFPQKLQELQLVDRGSVAPLDRWRLCESRNQRRLDDYARPERPKTSTPEQSLKLVANALQENRRATCEELSEATGSSLNSVFRILTKNLKKRKFSARWVPHRLTAEQKQKRLDIANLLTGPSRKRIAQRCTVSSPQTSLKELYKCGFLWGLLPRKDSIFALQSSQYPRHV</sequence>
<dbReference type="EMBL" id="JAJSOF020000015">
    <property type="protein sequence ID" value="KAJ4441150.1"/>
    <property type="molecule type" value="Genomic_DNA"/>
</dbReference>
<dbReference type="PANTHER" id="PTHR46060">
    <property type="entry name" value="MARINER MOS1 TRANSPOSASE-LIKE PROTEIN"/>
    <property type="match status" value="1"/>
</dbReference>
<name>A0ABQ8T640_PERAM</name>
<proteinExistence type="predicted"/>
<reference evidence="1 2" key="1">
    <citation type="journal article" date="2022" name="Allergy">
        <title>Genome assembly and annotation of Periplaneta americana reveal a comprehensive cockroach allergen profile.</title>
        <authorList>
            <person name="Wang L."/>
            <person name="Xiong Q."/>
            <person name="Saelim N."/>
            <person name="Wang L."/>
            <person name="Nong W."/>
            <person name="Wan A.T."/>
            <person name="Shi M."/>
            <person name="Liu X."/>
            <person name="Cao Q."/>
            <person name="Hui J.H.L."/>
            <person name="Sookrung N."/>
            <person name="Leung T.F."/>
            <person name="Tungtrongchitr A."/>
            <person name="Tsui S.K.W."/>
        </authorList>
    </citation>
    <scope>NUCLEOTIDE SEQUENCE [LARGE SCALE GENOMIC DNA]</scope>
    <source>
        <strain evidence="1">PWHHKU_190912</strain>
    </source>
</reference>